<evidence type="ECO:0000256" key="1">
    <source>
        <dbReference type="ARBA" id="ARBA00023295"/>
    </source>
</evidence>
<dbReference type="GO" id="GO:0016798">
    <property type="term" value="F:hydrolase activity, acting on glycosyl bonds"/>
    <property type="evidence" value="ECO:0007669"/>
    <property type="project" value="UniProtKB-KW"/>
</dbReference>
<dbReference type="Pfam" id="PF00754">
    <property type="entry name" value="F5_F8_type_C"/>
    <property type="match status" value="1"/>
</dbReference>
<evidence type="ECO:0000313" key="3">
    <source>
        <dbReference type="EMBL" id="ODR42310.1"/>
    </source>
</evidence>
<protein>
    <recommendedName>
        <fullName evidence="2">F5/8 type C domain-containing protein</fullName>
    </recommendedName>
</protein>
<comment type="caution">
    <text evidence="3">The sequence shown here is derived from an EMBL/GenBank/DDBJ whole genome shotgun (WGS) entry which is preliminary data.</text>
</comment>
<evidence type="ECO:0000259" key="2">
    <source>
        <dbReference type="PROSITE" id="PS50022"/>
    </source>
</evidence>
<keyword evidence="1" id="KW-0378">Hydrolase</keyword>
<dbReference type="EMBL" id="MEHA01000038">
    <property type="protein sequence ID" value="ODR42310.1"/>
    <property type="molecule type" value="Genomic_DNA"/>
</dbReference>
<dbReference type="Gene3D" id="2.60.120.260">
    <property type="entry name" value="Galactose-binding domain-like"/>
    <property type="match status" value="1"/>
</dbReference>
<organism evidence="3 4">
    <name type="scientific">Eisenbergiella tayi</name>
    <dbReference type="NCBI Taxonomy" id="1432052"/>
    <lineage>
        <taxon>Bacteria</taxon>
        <taxon>Bacillati</taxon>
        <taxon>Bacillota</taxon>
        <taxon>Clostridia</taxon>
        <taxon>Lachnospirales</taxon>
        <taxon>Lachnospiraceae</taxon>
        <taxon>Eisenbergiella</taxon>
    </lineage>
</organism>
<dbReference type="InterPro" id="IPR008979">
    <property type="entry name" value="Galactose-bd-like_sf"/>
</dbReference>
<dbReference type="InterPro" id="IPR000421">
    <property type="entry name" value="FA58C"/>
</dbReference>
<gene>
    <name evidence="3" type="ORF">BEI59_31810</name>
</gene>
<proteinExistence type="predicted"/>
<feature type="domain" description="F5/8 type C" evidence="2">
    <location>
        <begin position="23"/>
        <end position="164"/>
    </location>
</feature>
<keyword evidence="1" id="KW-0326">Glycosidase</keyword>
<reference evidence="3 4" key="1">
    <citation type="submission" date="2016-08" db="EMBL/GenBank/DDBJ databases">
        <authorList>
            <person name="Seilhamer J.J."/>
        </authorList>
    </citation>
    <scope>NUCLEOTIDE SEQUENCE [LARGE SCALE GENOMIC DNA]</scope>
    <source>
        <strain evidence="3 4">NML150140-1</strain>
    </source>
</reference>
<evidence type="ECO:0000313" key="4">
    <source>
        <dbReference type="Proteomes" id="UP000094271"/>
    </source>
</evidence>
<dbReference type="Proteomes" id="UP000094271">
    <property type="component" value="Unassembled WGS sequence"/>
</dbReference>
<name>A0A1E3U7U6_9FIRM</name>
<dbReference type="AlphaFoldDB" id="A0A1E3U7U6"/>
<dbReference type="PROSITE" id="PS50022">
    <property type="entry name" value="FA58C_3"/>
    <property type="match status" value="1"/>
</dbReference>
<dbReference type="SUPFAM" id="SSF49785">
    <property type="entry name" value="Galactose-binding domain-like"/>
    <property type="match status" value="1"/>
</dbReference>
<sequence length="169" mass="18428">MVQVKYNGAWLDWVSTGIQTPYALIPAMTSNIAPHGTVTASTAYAGRPAYQAFNGSVPNLNDGSTFWSAATHAAGQWLAYQFESPVIIKKYQLYTGDTLTFKLQRYDGIQWIDVETRTANGNGGNSLVQNVYELETEITAYGIRIYVTSLTSIVAFAGVQAYGRKGVPV</sequence>
<accession>A0A1E3U7U6</accession>